<dbReference type="RefSeq" id="WP_120253222.1">
    <property type="nucleotide sequence ID" value="NZ_VYPZ01000001.1"/>
</dbReference>
<sequence>MMAFDKPRFRALSVEEAHLRHALLAALNGRRIGRALLCAHIPNPPTSVRPEPVEGLPLSLDTQSNTQIHSVPTNNDWFRCAEDLAFRLHRLDGHPVRTDATDGPAMATLLDAANPLLCEIEAALGLTLDPTDIGKRPSAATLTAHITLNDGPLPVAAMDLALSPDTPILPVPAPFAPALLGHIPLPARILIDGPRLSPTDAAALAPGDLLLIGAAPLMAGVGLPGAPVVPGRILPAERLFRPMS</sequence>
<keyword evidence="4" id="KW-1185">Reference proteome</keyword>
<evidence type="ECO:0000313" key="4">
    <source>
        <dbReference type="Proteomes" id="UP000326364"/>
    </source>
</evidence>
<accession>A0A5J5I9Y3</accession>
<dbReference type="Proteomes" id="UP000325933">
    <property type="component" value="Unassembled WGS sequence"/>
</dbReference>
<evidence type="ECO:0000313" key="3">
    <source>
        <dbReference type="Proteomes" id="UP000325933"/>
    </source>
</evidence>
<gene>
    <name evidence="2" type="ORF">F4U95_01495</name>
    <name evidence="1" type="ORF">F4U96_01495</name>
</gene>
<dbReference type="EMBL" id="VYQA01000001">
    <property type="protein sequence ID" value="KAA9033758.1"/>
    <property type="molecule type" value="Genomic_DNA"/>
</dbReference>
<evidence type="ECO:0000313" key="2">
    <source>
        <dbReference type="EMBL" id="KAA9033758.1"/>
    </source>
</evidence>
<organism evidence="2 3">
    <name type="scientific">Sphingobium limneticum</name>
    <dbReference type="NCBI Taxonomy" id="1007511"/>
    <lineage>
        <taxon>Bacteria</taxon>
        <taxon>Pseudomonadati</taxon>
        <taxon>Pseudomonadota</taxon>
        <taxon>Alphaproteobacteria</taxon>
        <taxon>Sphingomonadales</taxon>
        <taxon>Sphingomonadaceae</taxon>
        <taxon>Sphingobium</taxon>
    </lineage>
</organism>
<dbReference type="Proteomes" id="UP000326364">
    <property type="component" value="Unassembled WGS sequence"/>
</dbReference>
<dbReference type="EMBL" id="VYQB01000001">
    <property type="protein sequence ID" value="KAA9021396.1"/>
    <property type="molecule type" value="Genomic_DNA"/>
</dbReference>
<name>A0A5J5I9Y3_9SPHN</name>
<reference evidence="3 4" key="1">
    <citation type="submission" date="2019-09" db="EMBL/GenBank/DDBJ databases">
        <authorList>
            <person name="Feng G."/>
        </authorList>
    </citation>
    <scope>NUCLEOTIDE SEQUENCE [LARGE SCALE GENOMIC DNA]</scope>
    <source>
        <strain evidence="2 3">KACC 19283</strain>
        <strain evidence="1 4">KACC 19284</strain>
    </source>
</reference>
<protein>
    <recommendedName>
        <fullName evidence="5">Flagellar motor switch protein FliN-like C-terminal domain-containing protein</fullName>
    </recommendedName>
</protein>
<evidence type="ECO:0008006" key="5">
    <source>
        <dbReference type="Google" id="ProtNLM"/>
    </source>
</evidence>
<proteinExistence type="predicted"/>
<evidence type="ECO:0000313" key="1">
    <source>
        <dbReference type="EMBL" id="KAA9021396.1"/>
    </source>
</evidence>
<comment type="caution">
    <text evidence="2">The sequence shown here is derived from an EMBL/GenBank/DDBJ whole genome shotgun (WGS) entry which is preliminary data.</text>
</comment>
<dbReference type="AlphaFoldDB" id="A0A5J5I9Y3"/>